<sequence>MAPISWVNNVKISEESVSILVTEDFKCGTNTHGSICSQCKIMLDEKSYNSSNGGPWSGHQLREFEVGSHSSGALVQAPLAWVSFHLNGGTNTQQLKLDQLWRR</sequence>
<protein>
    <submittedName>
        <fullName evidence="1">Uncharacterized protein</fullName>
    </submittedName>
</protein>
<name>A0AAN9XVA1_PSOTE</name>
<dbReference type="Proteomes" id="UP001386955">
    <property type="component" value="Unassembled WGS sequence"/>
</dbReference>
<reference evidence="1 2" key="1">
    <citation type="submission" date="2024-01" db="EMBL/GenBank/DDBJ databases">
        <title>The genomes of 5 underutilized Papilionoideae crops provide insights into root nodulation and disease resistanc.</title>
        <authorList>
            <person name="Jiang F."/>
        </authorList>
    </citation>
    <scope>NUCLEOTIDE SEQUENCE [LARGE SCALE GENOMIC DNA]</scope>
    <source>
        <strain evidence="1">DUOXIRENSHENG_FW03</strain>
        <tissue evidence="1">Leaves</tissue>
    </source>
</reference>
<proteinExistence type="predicted"/>
<dbReference type="EMBL" id="JAYMYS010000001">
    <property type="protein sequence ID" value="KAK7411183.1"/>
    <property type="molecule type" value="Genomic_DNA"/>
</dbReference>
<evidence type="ECO:0000313" key="2">
    <source>
        <dbReference type="Proteomes" id="UP001386955"/>
    </source>
</evidence>
<comment type="caution">
    <text evidence="1">The sequence shown here is derived from an EMBL/GenBank/DDBJ whole genome shotgun (WGS) entry which is preliminary data.</text>
</comment>
<organism evidence="1 2">
    <name type="scientific">Psophocarpus tetragonolobus</name>
    <name type="common">Winged bean</name>
    <name type="synonym">Dolichos tetragonolobus</name>
    <dbReference type="NCBI Taxonomy" id="3891"/>
    <lineage>
        <taxon>Eukaryota</taxon>
        <taxon>Viridiplantae</taxon>
        <taxon>Streptophyta</taxon>
        <taxon>Embryophyta</taxon>
        <taxon>Tracheophyta</taxon>
        <taxon>Spermatophyta</taxon>
        <taxon>Magnoliopsida</taxon>
        <taxon>eudicotyledons</taxon>
        <taxon>Gunneridae</taxon>
        <taxon>Pentapetalae</taxon>
        <taxon>rosids</taxon>
        <taxon>fabids</taxon>
        <taxon>Fabales</taxon>
        <taxon>Fabaceae</taxon>
        <taxon>Papilionoideae</taxon>
        <taxon>50 kb inversion clade</taxon>
        <taxon>NPAAA clade</taxon>
        <taxon>indigoferoid/millettioid clade</taxon>
        <taxon>Phaseoleae</taxon>
        <taxon>Psophocarpus</taxon>
    </lineage>
</organism>
<gene>
    <name evidence="1" type="ORF">VNO78_02615</name>
</gene>
<evidence type="ECO:0000313" key="1">
    <source>
        <dbReference type="EMBL" id="KAK7411183.1"/>
    </source>
</evidence>
<keyword evidence="2" id="KW-1185">Reference proteome</keyword>
<dbReference type="AlphaFoldDB" id="A0AAN9XVA1"/>
<accession>A0AAN9XVA1</accession>